<evidence type="ECO:0000313" key="11">
    <source>
        <dbReference type="EMBL" id="AXB06905.1"/>
    </source>
</evidence>
<evidence type="ECO:0000256" key="6">
    <source>
        <dbReference type="ARBA" id="ARBA00022723"/>
    </source>
</evidence>
<dbReference type="GO" id="GO:0046872">
    <property type="term" value="F:metal ion binding"/>
    <property type="evidence" value="ECO:0007669"/>
    <property type="project" value="UniProtKB-KW"/>
</dbReference>
<dbReference type="InterPro" id="IPR001261">
    <property type="entry name" value="ArgE/DapE_CS"/>
</dbReference>
<dbReference type="InterPro" id="IPR002933">
    <property type="entry name" value="Peptidase_M20"/>
</dbReference>
<dbReference type="PANTHER" id="PTHR43808">
    <property type="entry name" value="ACETYLORNITHINE DEACETYLASE"/>
    <property type="match status" value="1"/>
</dbReference>
<evidence type="ECO:0000259" key="10">
    <source>
        <dbReference type="Pfam" id="PF07687"/>
    </source>
</evidence>
<evidence type="ECO:0000313" key="12">
    <source>
        <dbReference type="EMBL" id="WGC86198.1"/>
    </source>
</evidence>
<organism evidence="11 13">
    <name type="scientific">Aeromonas caviae</name>
    <name type="common">Aeromonas punctata</name>
    <dbReference type="NCBI Taxonomy" id="648"/>
    <lineage>
        <taxon>Bacteria</taxon>
        <taxon>Pseudomonadati</taxon>
        <taxon>Pseudomonadota</taxon>
        <taxon>Gammaproteobacteria</taxon>
        <taxon>Aeromonadales</taxon>
        <taxon>Aeromonadaceae</taxon>
        <taxon>Aeromonas</taxon>
    </lineage>
</organism>
<keyword evidence="7 11" id="KW-0378">Hydrolase</keyword>
<dbReference type="NCBIfam" id="TIGR01892">
    <property type="entry name" value="AcOrn-deacetyl"/>
    <property type="match status" value="1"/>
</dbReference>
<accession>A0A3N9YM33</accession>
<name>A0A3N9YM33_AERCA</name>
<dbReference type="EMBL" id="CP025706">
    <property type="protein sequence ID" value="AXB06905.1"/>
    <property type="molecule type" value="Genomic_DNA"/>
</dbReference>
<evidence type="ECO:0000256" key="3">
    <source>
        <dbReference type="ARBA" id="ARBA00022490"/>
    </source>
</evidence>
<dbReference type="Pfam" id="PF07687">
    <property type="entry name" value="M20_dimer"/>
    <property type="match status" value="1"/>
</dbReference>
<dbReference type="Gene3D" id="3.30.70.360">
    <property type="match status" value="1"/>
</dbReference>
<keyword evidence="6" id="KW-0479">Metal-binding</keyword>
<dbReference type="AlphaFoldDB" id="A0A3N9YM33"/>
<dbReference type="NCBIfam" id="NF005710">
    <property type="entry name" value="PRK07522.1"/>
    <property type="match status" value="1"/>
</dbReference>
<dbReference type="Proteomes" id="UP000266778">
    <property type="component" value="Chromosome"/>
</dbReference>
<dbReference type="GO" id="GO:0006526">
    <property type="term" value="P:L-arginine biosynthetic process"/>
    <property type="evidence" value="ECO:0007669"/>
    <property type="project" value="UniProtKB-KW"/>
</dbReference>
<dbReference type="Pfam" id="PF01546">
    <property type="entry name" value="Peptidase_M20"/>
    <property type="match status" value="1"/>
</dbReference>
<dbReference type="Gene3D" id="3.40.630.10">
    <property type="entry name" value="Zn peptidases"/>
    <property type="match status" value="1"/>
</dbReference>
<dbReference type="EMBL" id="CP110176">
    <property type="protein sequence ID" value="WGC86198.1"/>
    <property type="molecule type" value="Genomic_DNA"/>
</dbReference>
<evidence type="ECO:0000256" key="7">
    <source>
        <dbReference type="ARBA" id="ARBA00022801"/>
    </source>
</evidence>
<sequence length="387" mass="41532">MEQHSSLGLLQTLVGFDTVSQHSNLALIHFVRDYLAQYGIASQLVGNEEGTKANLYATIGPTDRGGVMLAGHTDVVPVAGQHWSCDPFHLTVRDGRVYGRGAADMKGFIASVLAAVPALAAARLHTPVHIALTYDEEIGCIGVRRLLDVLGGLPVLPQMAIVGEPTLMRLVAAHKGKVAYRVRLRGKEGHSSNPAAGVNAVEYAAELITFIRQLARDRVASGPFDPLYEVPYTTLHVGKMQGGTALNIIPAESAFEFEIRHLPEDDPEPLLHAIFSHARERLLPAMRAVDEAADIEFVELSSYPGLLTAPDATVVRFMQSLLGDERAPAKIAFGTEAGLFSQRVGIPAVVLGPGSIDQAHKPDEWLALEQLTACDALLATLVKRLGA</sequence>
<evidence type="ECO:0000256" key="4">
    <source>
        <dbReference type="ARBA" id="ARBA00022571"/>
    </source>
</evidence>
<dbReference type="GO" id="GO:0008777">
    <property type="term" value="F:acetylornithine deacetylase activity"/>
    <property type="evidence" value="ECO:0007669"/>
    <property type="project" value="UniProtKB-EC"/>
</dbReference>
<dbReference type="PANTHER" id="PTHR43808:SF31">
    <property type="entry name" value="N-ACETYL-L-CITRULLINE DEACETYLASE"/>
    <property type="match status" value="1"/>
</dbReference>
<evidence type="ECO:0000256" key="1">
    <source>
        <dbReference type="ARBA" id="ARBA00001947"/>
    </source>
</evidence>
<dbReference type="SUPFAM" id="SSF55031">
    <property type="entry name" value="Bacterial exopeptidase dimerisation domain"/>
    <property type="match status" value="1"/>
</dbReference>
<evidence type="ECO:0000313" key="13">
    <source>
        <dbReference type="Proteomes" id="UP000266778"/>
    </source>
</evidence>
<keyword evidence="9" id="KW-0170">Cobalt</keyword>
<evidence type="ECO:0000256" key="9">
    <source>
        <dbReference type="ARBA" id="ARBA00023285"/>
    </source>
</evidence>
<keyword evidence="4" id="KW-0055">Arginine biosynthesis</keyword>
<dbReference type="Proteomes" id="UP001163285">
    <property type="component" value="Chromosome"/>
</dbReference>
<dbReference type="InterPro" id="IPR050072">
    <property type="entry name" value="Peptidase_M20A"/>
</dbReference>
<keyword evidence="3" id="KW-0963">Cytoplasm</keyword>
<comment type="cofactor">
    <cofactor evidence="1">
        <name>Zn(2+)</name>
        <dbReference type="ChEBI" id="CHEBI:29105"/>
    </cofactor>
</comment>
<gene>
    <name evidence="11" type="primary">argE</name>
    <name evidence="11" type="ORF">C1C91_19800</name>
    <name evidence="12" type="ORF">OJY61_23285</name>
</gene>
<protein>
    <submittedName>
        <fullName evidence="11">Acetylornithine deacetylase</fullName>
        <ecNumber evidence="11">3.5.1.16</ecNumber>
    </submittedName>
</protein>
<evidence type="ECO:0000256" key="2">
    <source>
        <dbReference type="ARBA" id="ARBA00005691"/>
    </source>
</evidence>
<dbReference type="InterPro" id="IPR010169">
    <property type="entry name" value="AcOrn-deacetyl"/>
</dbReference>
<feature type="domain" description="Peptidase M20 dimerisation" evidence="10">
    <location>
        <begin position="173"/>
        <end position="283"/>
    </location>
</feature>
<dbReference type="CDD" id="cd03894">
    <property type="entry name" value="M20_ArgE"/>
    <property type="match status" value="1"/>
</dbReference>
<dbReference type="InterPro" id="IPR011650">
    <property type="entry name" value="Peptidase_M20_dimer"/>
</dbReference>
<evidence type="ECO:0000256" key="5">
    <source>
        <dbReference type="ARBA" id="ARBA00022605"/>
    </source>
</evidence>
<keyword evidence="8" id="KW-0862">Zinc</keyword>
<dbReference type="InterPro" id="IPR036264">
    <property type="entry name" value="Bact_exopeptidase_dim_dom"/>
</dbReference>
<dbReference type="RefSeq" id="WP_109112670.1">
    <property type="nucleotide sequence ID" value="NZ_AP019195.1"/>
</dbReference>
<dbReference type="PROSITE" id="PS00759">
    <property type="entry name" value="ARGE_DAPE_CPG2_2"/>
    <property type="match status" value="1"/>
</dbReference>
<dbReference type="EC" id="3.5.1.16" evidence="11"/>
<reference evidence="11" key="1">
    <citation type="journal article" date="2019" name="J Environ">
        <title>Genetic characterization and potential molecular dissemination mechanism of tet (31) gene in Aeromonas caviae from an oxytetracycline wastewater treatment system.</title>
        <authorList>
            <person name="Shi Y."/>
            <person name="Tian Z."/>
            <person name="Leclercq S.O."/>
            <person name="Zhang H."/>
            <person name="Yang M."/>
            <person name="Zhang Y."/>
        </authorList>
    </citation>
    <scope>NUCLEOTIDE SEQUENCE</scope>
    <source>
        <strain evidence="11">T25-39</strain>
    </source>
</reference>
<dbReference type="PROSITE" id="PS00758">
    <property type="entry name" value="ARGE_DAPE_CPG2_1"/>
    <property type="match status" value="1"/>
</dbReference>
<keyword evidence="5" id="KW-0028">Amino-acid biosynthesis</keyword>
<proteinExistence type="inferred from homology"/>
<evidence type="ECO:0000256" key="8">
    <source>
        <dbReference type="ARBA" id="ARBA00022833"/>
    </source>
</evidence>
<comment type="similarity">
    <text evidence="2">Belongs to the peptidase M20A family. ArgE subfamily.</text>
</comment>
<reference evidence="12" key="2">
    <citation type="submission" date="2023-04" db="EMBL/GenBank/DDBJ databases">
        <title>Whole Genome Sequence of Multi-drug resistant Aeromonas caviae as a gut pathogen in newborn.</title>
        <authorList>
            <person name="Jadhav S.V."/>
            <person name="Saroj S.D."/>
            <person name="Saha U.B."/>
            <person name="Sen S."/>
            <person name="Kher A."/>
        </authorList>
    </citation>
    <scope>NUCLEOTIDE SEQUENCE</scope>
    <source>
        <strain evidence="12">SVJ23</strain>
    </source>
</reference>
<dbReference type="SUPFAM" id="SSF53187">
    <property type="entry name" value="Zn-dependent exopeptidases"/>
    <property type="match status" value="1"/>
</dbReference>